<dbReference type="InterPro" id="IPR021447">
    <property type="entry name" value="DUF3097_C"/>
</dbReference>
<proteinExistence type="predicted"/>
<dbReference type="InterPro" id="IPR053883">
    <property type="entry name" value="DUF3097_N"/>
</dbReference>
<feature type="domain" description="DUF3097" evidence="2">
    <location>
        <begin position="25"/>
        <end position="82"/>
    </location>
</feature>
<dbReference type="AlphaFoldDB" id="A0A7Z0J5D0"/>
<keyword evidence="4" id="KW-1185">Reference proteome</keyword>
<name>A0A7Z0J5D0_9MICO</name>
<dbReference type="RefSeq" id="WP_179578110.1">
    <property type="nucleotide sequence ID" value="NZ_JACCFM010000001.1"/>
</dbReference>
<evidence type="ECO:0000313" key="3">
    <source>
        <dbReference type="EMBL" id="NYJ19327.1"/>
    </source>
</evidence>
<gene>
    <name evidence="3" type="ORF">HNR05_001118</name>
</gene>
<dbReference type="Pfam" id="PF11296">
    <property type="entry name" value="DUF3097_C"/>
    <property type="match status" value="1"/>
</dbReference>
<dbReference type="Pfam" id="PF22845">
    <property type="entry name" value="DUF3097_N"/>
    <property type="match status" value="1"/>
</dbReference>
<evidence type="ECO:0008006" key="5">
    <source>
        <dbReference type="Google" id="ProtNLM"/>
    </source>
</evidence>
<dbReference type="Proteomes" id="UP000537260">
    <property type="component" value="Unassembled WGS sequence"/>
</dbReference>
<evidence type="ECO:0000313" key="4">
    <source>
        <dbReference type="Proteomes" id="UP000537260"/>
    </source>
</evidence>
<accession>A0A7Z0J5D0</accession>
<reference evidence="3 4" key="1">
    <citation type="submission" date="2020-07" db="EMBL/GenBank/DDBJ databases">
        <title>Sequencing the genomes of 1000 actinobacteria strains.</title>
        <authorList>
            <person name="Klenk H.-P."/>
        </authorList>
    </citation>
    <scope>NUCLEOTIDE SEQUENCE [LARGE SCALE GENOMIC DNA]</scope>
    <source>
        <strain evidence="3 4">LI1</strain>
    </source>
</reference>
<feature type="domain" description="DUF3097" evidence="1">
    <location>
        <begin position="111"/>
        <end position="276"/>
    </location>
</feature>
<evidence type="ECO:0000259" key="2">
    <source>
        <dbReference type="Pfam" id="PF22845"/>
    </source>
</evidence>
<evidence type="ECO:0000259" key="1">
    <source>
        <dbReference type="Pfam" id="PF11296"/>
    </source>
</evidence>
<protein>
    <recommendedName>
        <fullName evidence="5">DUF3097 domain-containing protein</fullName>
    </recommendedName>
</protein>
<comment type="caution">
    <text evidence="3">The sequence shown here is derived from an EMBL/GenBank/DDBJ whole genome shotgun (WGS) entry which is preliminary data.</text>
</comment>
<sequence>MDDRYGHDVLAQGWRDVGKKVIPTQEATRDLVVEEATTGFCGAVIRVEKKIVTLEDRHGKLRLFPLGPGFLIDGAPVVLVAPKATAPTQRGRTASGSLAVADAPARVALPSRIFVEGRHDAELVEKVWGADLRIEGVVVEYIEGVDNLAELLAAFSPSATRKVGVLVDHLVPNSKESRIAEAVARGPYGAHVLVVGHPYVDVWQSVKPARLGLTAWPTIPRSIEWKKGICQALGWPHAEQADIARAWQRILGQVRTFADLEPELLGRVEQLIDFVTVDNAS</sequence>
<dbReference type="EMBL" id="JACCFM010000001">
    <property type="protein sequence ID" value="NYJ19327.1"/>
    <property type="molecule type" value="Genomic_DNA"/>
</dbReference>
<organism evidence="3 4">
    <name type="scientific">Glaciibacter psychrotolerans</name>
    <dbReference type="NCBI Taxonomy" id="670054"/>
    <lineage>
        <taxon>Bacteria</taxon>
        <taxon>Bacillati</taxon>
        <taxon>Actinomycetota</taxon>
        <taxon>Actinomycetes</taxon>
        <taxon>Micrococcales</taxon>
        <taxon>Microbacteriaceae</taxon>
        <taxon>Glaciibacter</taxon>
    </lineage>
</organism>